<name>A0A3P3XME1_9SPIR</name>
<dbReference type="EC" id="2.1.1.-" evidence="7"/>
<dbReference type="Gene3D" id="3.40.50.150">
    <property type="entry name" value="Vaccinia Virus protein VP39"/>
    <property type="match status" value="2"/>
</dbReference>
<reference evidence="7" key="1">
    <citation type="submission" date="2017-02" db="EMBL/GenBank/DDBJ databases">
        <authorList>
            <person name="Regsiter A."/>
            <person name="William W."/>
        </authorList>
    </citation>
    <scope>NUCLEOTIDE SEQUENCE</scope>
    <source>
        <strain evidence="7">BdmA 4</strain>
    </source>
</reference>
<keyword evidence="1 4" id="KW-0489">Methyltransferase</keyword>
<gene>
    <name evidence="7" type="ORF">SPIRO4BDMA_40040</name>
</gene>
<dbReference type="InterPro" id="IPR029063">
    <property type="entry name" value="SAM-dependent_MTases_sf"/>
</dbReference>
<feature type="domain" description="TRAM" evidence="6">
    <location>
        <begin position="1"/>
        <end position="57"/>
    </location>
</feature>
<dbReference type="PROSITE" id="PS01230">
    <property type="entry name" value="TRMA_1"/>
    <property type="match status" value="1"/>
</dbReference>
<feature type="binding site" evidence="4">
    <location>
        <position position="248"/>
    </location>
    <ligand>
        <name>S-adenosyl-L-methionine</name>
        <dbReference type="ChEBI" id="CHEBI:59789"/>
    </ligand>
</feature>
<dbReference type="SUPFAM" id="SSF53335">
    <property type="entry name" value="S-adenosyl-L-methionine-dependent methyltransferases"/>
    <property type="match status" value="1"/>
</dbReference>
<dbReference type="Pfam" id="PF05958">
    <property type="entry name" value="tRNA_U5-meth_tr"/>
    <property type="match status" value="1"/>
</dbReference>
<evidence type="ECO:0000256" key="3">
    <source>
        <dbReference type="ARBA" id="ARBA00022691"/>
    </source>
</evidence>
<evidence type="ECO:0000256" key="2">
    <source>
        <dbReference type="ARBA" id="ARBA00022679"/>
    </source>
</evidence>
<dbReference type="SUPFAM" id="SSF50249">
    <property type="entry name" value="Nucleic acid-binding proteins"/>
    <property type="match status" value="1"/>
</dbReference>
<sequence>MTDDLLTLRVEKLSSHGEGITFSEGKAVFIPYSIPGELVFCRIVEDHASFSRAELIGTKEPSPHRSEPLCPLFGVCGGCALQHIEYAYQTKLKQAAARETFQRIGGFDPGELDIVTGEPYHYRNRTQIHACGDGGLGFTKAGSPEAIRIPKCPILITTLEHWLVAENRKAHPYRALSALIGERPRFSVFGQDERIYIEGRETYAAASVRGKNFQFPVAHFFQSNIIVLEKLVERFVEPLKGVLALDLYSGAGLFSLFLADNFDSIECVESDAASMEAARLNLSRARAKVGFSDILVERWIQTPHANRAFDCIVADPPRAGLSPELRAWLAGAQADALLYVSCDHASLARDLRDLTQKGWKTEDITLFDFYPQTGRLEAVARLARAAR</sequence>
<evidence type="ECO:0000256" key="5">
    <source>
        <dbReference type="PROSITE-ProRule" id="PRU10015"/>
    </source>
</evidence>
<feature type="active site" description="Nucleophile" evidence="4">
    <location>
        <position position="342"/>
    </location>
</feature>
<dbReference type="GO" id="GO:0070041">
    <property type="term" value="F:rRNA (uridine-C5-)-methyltransferase activity"/>
    <property type="evidence" value="ECO:0007669"/>
    <property type="project" value="TreeGrafter"/>
</dbReference>
<dbReference type="InterPro" id="IPR010280">
    <property type="entry name" value="U5_MeTrfase_fam"/>
</dbReference>
<evidence type="ECO:0000259" key="6">
    <source>
        <dbReference type="PROSITE" id="PS50926"/>
    </source>
</evidence>
<organism evidence="7">
    <name type="scientific">uncultured spirochete</name>
    <dbReference type="NCBI Taxonomy" id="156406"/>
    <lineage>
        <taxon>Bacteria</taxon>
        <taxon>Pseudomonadati</taxon>
        <taxon>Spirochaetota</taxon>
        <taxon>Spirochaetia</taxon>
        <taxon>Spirochaetales</taxon>
        <taxon>environmental samples</taxon>
    </lineage>
</organism>
<dbReference type="PANTHER" id="PTHR11061">
    <property type="entry name" value="RNA M5U METHYLTRANSFERASE"/>
    <property type="match status" value="1"/>
</dbReference>
<proteinExistence type="inferred from homology"/>
<dbReference type="PROSITE" id="PS50926">
    <property type="entry name" value="TRAM"/>
    <property type="match status" value="1"/>
</dbReference>
<evidence type="ECO:0000313" key="7">
    <source>
        <dbReference type="EMBL" id="SLM17471.1"/>
    </source>
</evidence>
<feature type="binding site" evidence="4">
    <location>
        <position position="269"/>
    </location>
    <ligand>
        <name>S-adenosyl-L-methionine</name>
        <dbReference type="ChEBI" id="CHEBI:59789"/>
    </ligand>
</feature>
<dbReference type="CDD" id="cd02440">
    <property type="entry name" value="AdoMet_MTases"/>
    <property type="match status" value="1"/>
</dbReference>
<dbReference type="AlphaFoldDB" id="A0A3P3XME1"/>
<dbReference type="InterPro" id="IPR002792">
    <property type="entry name" value="TRAM_dom"/>
</dbReference>
<comment type="similarity">
    <text evidence="4">Belongs to the class I-like SAM-binding methyltransferase superfamily. RNA M5U methyltransferase family.</text>
</comment>
<dbReference type="PROSITE" id="PS51687">
    <property type="entry name" value="SAM_MT_RNA_M5U"/>
    <property type="match status" value="1"/>
</dbReference>
<evidence type="ECO:0000256" key="1">
    <source>
        <dbReference type="ARBA" id="ARBA00022603"/>
    </source>
</evidence>
<feature type="binding site" evidence="4">
    <location>
        <position position="222"/>
    </location>
    <ligand>
        <name>S-adenosyl-L-methionine</name>
        <dbReference type="ChEBI" id="CHEBI:59789"/>
    </ligand>
</feature>
<keyword evidence="2 4" id="KW-0808">Transferase</keyword>
<dbReference type="InterPro" id="IPR030390">
    <property type="entry name" value="MeTrfase_TrmA_AS"/>
</dbReference>
<accession>A0A3P3XME1</accession>
<dbReference type="GO" id="GO:0070475">
    <property type="term" value="P:rRNA base methylation"/>
    <property type="evidence" value="ECO:0007669"/>
    <property type="project" value="TreeGrafter"/>
</dbReference>
<dbReference type="InterPro" id="IPR012340">
    <property type="entry name" value="NA-bd_OB-fold"/>
</dbReference>
<dbReference type="Pfam" id="PF01938">
    <property type="entry name" value="TRAM"/>
    <property type="match status" value="1"/>
</dbReference>
<evidence type="ECO:0000256" key="4">
    <source>
        <dbReference type="PROSITE-ProRule" id="PRU01024"/>
    </source>
</evidence>
<protein>
    <submittedName>
        <fullName evidence="7">Putative Uncharacterized RNA methyltransferase TDE_2619</fullName>
        <ecNumber evidence="7">2.1.1.-</ecNumber>
    </submittedName>
</protein>
<dbReference type="PANTHER" id="PTHR11061:SF30">
    <property type="entry name" value="TRNA (URACIL(54)-C(5))-METHYLTRANSFERASE"/>
    <property type="match status" value="1"/>
</dbReference>
<feature type="active site" evidence="5">
    <location>
        <position position="342"/>
    </location>
</feature>
<dbReference type="Gene3D" id="2.40.50.140">
    <property type="entry name" value="Nucleic acid-binding proteins"/>
    <property type="match status" value="1"/>
</dbReference>
<dbReference type="EMBL" id="FWDO01000004">
    <property type="protein sequence ID" value="SLM17471.1"/>
    <property type="molecule type" value="Genomic_DNA"/>
</dbReference>
<feature type="binding site" evidence="4">
    <location>
        <position position="315"/>
    </location>
    <ligand>
        <name>S-adenosyl-L-methionine</name>
        <dbReference type="ChEBI" id="CHEBI:59789"/>
    </ligand>
</feature>
<keyword evidence="3 4" id="KW-0949">S-adenosyl-L-methionine</keyword>